<dbReference type="SUPFAM" id="SSF48371">
    <property type="entry name" value="ARM repeat"/>
    <property type="match status" value="1"/>
</dbReference>
<feature type="compositionally biased region" description="Polar residues" evidence="2">
    <location>
        <begin position="144"/>
        <end position="153"/>
    </location>
</feature>
<comment type="caution">
    <text evidence="3">The sequence shown here is derived from an EMBL/GenBank/DDBJ whole genome shotgun (WGS) entry which is preliminary data.</text>
</comment>
<feature type="compositionally biased region" description="Basic and acidic residues" evidence="2">
    <location>
        <begin position="192"/>
        <end position="204"/>
    </location>
</feature>
<feature type="compositionally biased region" description="Low complexity" evidence="2">
    <location>
        <begin position="65"/>
        <end position="74"/>
    </location>
</feature>
<dbReference type="RefSeq" id="WP_187465374.1">
    <property type="nucleotide sequence ID" value="NZ_JACSIT010000061.1"/>
</dbReference>
<feature type="region of interest" description="Disordered" evidence="2">
    <location>
        <begin position="65"/>
        <end position="285"/>
    </location>
</feature>
<evidence type="ECO:0000256" key="1">
    <source>
        <dbReference type="SAM" id="Coils"/>
    </source>
</evidence>
<dbReference type="InterPro" id="IPR016024">
    <property type="entry name" value="ARM-type_fold"/>
</dbReference>
<protein>
    <submittedName>
        <fullName evidence="3">Uncharacterized protein</fullName>
    </submittedName>
</protein>
<name>A0A923PL80_9BACT</name>
<dbReference type="Proteomes" id="UP000650081">
    <property type="component" value="Unassembled WGS sequence"/>
</dbReference>
<feature type="compositionally biased region" description="Polar residues" evidence="2">
    <location>
        <begin position="218"/>
        <end position="232"/>
    </location>
</feature>
<sequence>MIEARAQRPRPAPRKAESLLPLVGGAGQALLPTPLLAPAAAPKTDADQLAETALLAPADLAANAPRAIEMAPEAPEAPSPEDPAEAGAEAELAVEESPRMEVELIIPPPSPEIEARSSQGARSASGGMGGAGSANQALPPADENAQTARTNVQEPDAETLARADAALTATLREVPAPSPEIEQLCDDIQDAIENRRPVDEDSLRRANPAAEAQAVGDNLNSDIQGSADNVSGTYDAVNDPTSGTPEQVSAPLPEPATSVATPPVNAAGASPPASDPEDLDLGPDLAATSNSVEEAGMTTEPAELVEDEPFASAREGLSELEATAAIAPAEVMRQEQEAIASSQASMRALQVQALQALENSRGNTIQDTLGGQLAMARTEEEKRVAASAAADTIFTRAQDAVNALIDPMVSTAMERWTAGKNRIVGEFDRELQRAKDLVDERHEGIGGAIVSIWDDVTGLPSSITRIYDRAEATFGREICALIREISTYVNGIVIACEELIDNADRDIQNLFDSLGPELATWAAQQRGGFQERLDGLRNRVHETQTNFTNDLVSQAGDAVQEARERIDALREAAKGLIQKVADAVNAFLEDPVRAIINGLLSLVGIAPGAFWALVAQIEQVASDIADDPRNFANNLMAAVGQGFSQFFDNFFTHLLSGFLTWMFSAMGAVGVQLPPDMSVGSIITFFLQLMGITWPNIRQILARHIGEENVALLEQAYELLSILITQGPAGIYEMIRERLDPAMILQSIIDAAVSYLVERIVAMATARLLMLFNPVGAIVQAIEAIFRVLQWIFQNAARIFSLVQTIVSGVADLIAGNIGGMAARVEQALAGLLVPVIDFIASYLGLGDLPERVADVVKGFQQMVLGAIDQAIGFLVERARGLLANLGLGAGAGAEDGDNELGDDEVGKNKTFSGGGEGHRMWIGVGGSTTVMVASGTPEPLGTKVRRWIGEVGDLPAAEAAEARGLLQRVSAQEGILLTEAEQAKLAIAQADGPAADPALIATAQTEDAEVERKQDELAPEVGRLFDIFEGGVPFQAFNRQGNLGTARLPFTVEERSGDLKVEMGGSSLTGKLNAMAYGPTAQAHHQHGNQLIQSVLEATDPAVRFIERVSVRNGRLQSPLLQEVQSNANTIESQLSTLGPTKAHSLAHLSAPPPHNIQRQEIAFTPDAAVPLNNAAMLTEYDRQLDLQTQGINQLLVDQWVLNRNAYSVDESRFAALDSEQRRVLLLELNRRATAANNVSRANVTKYQRALDALAEIEADPDNADPSAFVRVEAVSGRIGNETQWKRVHITQRPGLLAQVRAEMELQYPGWTQITAQYNILHNADQVAGGFGTIPAVALQAEPGPDGDLATWRAYLQHLAQYIGSADVNQAIGRSWRTRYESLHTGITTAYPPEGWGIWKMNVSLRRS</sequence>
<accession>A0A923PL80</accession>
<feature type="compositionally biased region" description="Low complexity" evidence="2">
    <location>
        <begin position="116"/>
        <end position="125"/>
    </location>
</feature>
<keyword evidence="4" id="KW-1185">Reference proteome</keyword>
<gene>
    <name evidence="3" type="ORF">H9S92_03725</name>
</gene>
<keyword evidence="1" id="KW-0175">Coiled coil</keyword>
<evidence type="ECO:0000313" key="3">
    <source>
        <dbReference type="EMBL" id="MBC6993258.1"/>
    </source>
</evidence>
<reference evidence="3" key="1">
    <citation type="submission" date="2020-08" db="EMBL/GenBank/DDBJ databases">
        <title>Lewinella bacteria from marine environments.</title>
        <authorList>
            <person name="Zhong Y."/>
        </authorList>
    </citation>
    <scope>NUCLEOTIDE SEQUENCE</scope>
    <source>
        <strain evidence="3">KCTC 42187</strain>
    </source>
</reference>
<evidence type="ECO:0000256" key="2">
    <source>
        <dbReference type="SAM" id="MobiDB-lite"/>
    </source>
</evidence>
<organism evidence="3 4">
    <name type="scientific">Neolewinella lacunae</name>
    <dbReference type="NCBI Taxonomy" id="1517758"/>
    <lineage>
        <taxon>Bacteria</taxon>
        <taxon>Pseudomonadati</taxon>
        <taxon>Bacteroidota</taxon>
        <taxon>Saprospiria</taxon>
        <taxon>Saprospirales</taxon>
        <taxon>Lewinellaceae</taxon>
        <taxon>Neolewinella</taxon>
    </lineage>
</organism>
<feature type="coiled-coil region" evidence="1">
    <location>
        <begin position="552"/>
        <end position="586"/>
    </location>
</feature>
<proteinExistence type="predicted"/>
<dbReference type="EMBL" id="JACSIT010000061">
    <property type="protein sequence ID" value="MBC6993258.1"/>
    <property type="molecule type" value="Genomic_DNA"/>
</dbReference>
<feature type="region of interest" description="Disordered" evidence="2">
    <location>
        <begin position="1"/>
        <end position="20"/>
    </location>
</feature>
<feature type="compositionally biased region" description="Low complexity" evidence="2">
    <location>
        <begin position="158"/>
        <end position="173"/>
    </location>
</feature>
<evidence type="ECO:0000313" key="4">
    <source>
        <dbReference type="Proteomes" id="UP000650081"/>
    </source>
</evidence>